<evidence type="ECO:0008006" key="4">
    <source>
        <dbReference type="Google" id="ProtNLM"/>
    </source>
</evidence>
<dbReference type="InterPro" id="IPR005024">
    <property type="entry name" value="Snf7_fam"/>
</dbReference>
<keyword evidence="1" id="KW-0175">Coiled coil</keyword>
<accession>A0A7J3UZ17</accession>
<dbReference type="Pfam" id="PF03357">
    <property type="entry name" value="Snf7"/>
    <property type="match status" value="1"/>
</dbReference>
<protein>
    <recommendedName>
        <fullName evidence="4">Snf7 family protein</fullName>
    </recommendedName>
</protein>
<evidence type="ECO:0000313" key="3">
    <source>
        <dbReference type="EMBL" id="HHI49107.1"/>
    </source>
</evidence>
<dbReference type="EMBL" id="DRVT01000035">
    <property type="protein sequence ID" value="HHI49107.1"/>
    <property type="molecule type" value="Genomic_DNA"/>
</dbReference>
<evidence type="ECO:0000256" key="2">
    <source>
        <dbReference type="SAM" id="MobiDB-lite"/>
    </source>
</evidence>
<dbReference type="GO" id="GO:0007034">
    <property type="term" value="P:vacuolar transport"/>
    <property type="evidence" value="ECO:0007669"/>
    <property type="project" value="InterPro"/>
</dbReference>
<dbReference type="Gene3D" id="6.10.140.1230">
    <property type="match status" value="1"/>
</dbReference>
<name>A0A7J3UZ17_9CREN</name>
<sequence>MPDSISDKWQRQEKESAAEKVKEQILPQPPMSERLNLAKRKLQEQIQHLDRVSQRLSDKDKDLYERMVKAYGEHDTQRAQLIANELAELRKIEQKTQYGKYALERAYTRIEMAKDFGDMVAALVPVGQVVKSVKGTLGEFLPSSETALNELSGIMNDTLVSFSNITGESLIAGPISEDADKILKEAAAVAESRLKDKLPGAGTDLPLTDSQ</sequence>
<comment type="caution">
    <text evidence="3">The sequence shown here is derived from an EMBL/GenBank/DDBJ whole genome shotgun (WGS) entry which is preliminary data.</text>
</comment>
<evidence type="ECO:0000256" key="1">
    <source>
        <dbReference type="SAM" id="Coils"/>
    </source>
</evidence>
<gene>
    <name evidence="3" type="ORF">ENL91_02935</name>
</gene>
<dbReference type="AlphaFoldDB" id="A0A7J3UZ17"/>
<feature type="region of interest" description="Disordered" evidence="2">
    <location>
        <begin position="1"/>
        <end position="29"/>
    </location>
</feature>
<organism evidence="3">
    <name type="scientific">Candidatus Methanosuratincola petrocarbonis</name>
    <name type="common">ex Vanwonterghem et al. 2016</name>
    <dbReference type="NCBI Taxonomy" id="1867261"/>
    <lineage>
        <taxon>Archaea</taxon>
        <taxon>Thermoproteota</taxon>
        <taxon>Methanosuratincolia</taxon>
        <taxon>Candidatus Methanomethylicales</taxon>
        <taxon>Candidatus Methanomethylicaceae</taxon>
        <taxon>Candidatus Methanosuratincola (ex Vanwonterghem et al. 2016)</taxon>
    </lineage>
</organism>
<reference evidence="3" key="1">
    <citation type="journal article" date="2020" name="mSystems">
        <title>Genome- and Community-Level Interaction Insights into Carbon Utilization and Element Cycling Functions of Hydrothermarchaeota in Hydrothermal Sediment.</title>
        <authorList>
            <person name="Zhou Z."/>
            <person name="Liu Y."/>
            <person name="Xu W."/>
            <person name="Pan J."/>
            <person name="Luo Z.H."/>
            <person name="Li M."/>
        </authorList>
    </citation>
    <scope>NUCLEOTIDE SEQUENCE [LARGE SCALE GENOMIC DNA]</scope>
    <source>
        <strain evidence="3">SpSt-1038</strain>
    </source>
</reference>
<feature type="coiled-coil region" evidence="1">
    <location>
        <begin position="32"/>
        <end position="59"/>
    </location>
</feature>
<feature type="compositionally biased region" description="Basic and acidic residues" evidence="2">
    <location>
        <begin position="1"/>
        <end position="23"/>
    </location>
</feature>
<proteinExistence type="predicted"/>